<dbReference type="PATRIC" id="fig|479117.4.peg.557"/>
<dbReference type="InterPro" id="IPR004675">
    <property type="entry name" value="AhpD_core"/>
</dbReference>
<keyword evidence="3" id="KW-1185">Reference proteome</keyword>
<dbReference type="NCBIfam" id="TIGR00778">
    <property type="entry name" value="ahpD_dom"/>
    <property type="match status" value="1"/>
</dbReference>
<comment type="caution">
    <text evidence="2">The sequence shown here is derived from an EMBL/GenBank/DDBJ whole genome shotgun (WGS) entry which is preliminary data.</text>
</comment>
<dbReference type="InterPro" id="IPR010195">
    <property type="entry name" value="Uncharacterised_peroxidase-rel"/>
</dbReference>
<gene>
    <name evidence="2" type="ORF">Bravens_00555</name>
</gene>
<dbReference type="PANTHER" id="PTHR35446:SF2">
    <property type="entry name" value="CARBOXYMUCONOLACTONE DECARBOXYLASE-LIKE DOMAIN-CONTAINING PROTEIN"/>
    <property type="match status" value="1"/>
</dbReference>
<feature type="domain" description="Carboxymuconolactone decarboxylase-like" evidence="1">
    <location>
        <begin position="58"/>
        <end position="121"/>
    </location>
</feature>
<evidence type="ECO:0000259" key="1">
    <source>
        <dbReference type="Pfam" id="PF02627"/>
    </source>
</evidence>
<dbReference type="AlphaFoldDB" id="A0A150HA57"/>
<accession>A0A150HA57</accession>
<dbReference type="EMBL" id="LQQC01000007">
    <property type="protein sequence ID" value="KXZ59003.1"/>
    <property type="molecule type" value="Genomic_DNA"/>
</dbReference>
<evidence type="ECO:0000313" key="3">
    <source>
        <dbReference type="Proteomes" id="UP000243589"/>
    </source>
</evidence>
<dbReference type="Gene3D" id="1.20.1290.10">
    <property type="entry name" value="AhpD-like"/>
    <property type="match status" value="1"/>
</dbReference>
<organism evidence="2 3">
    <name type="scientific">Brevibacterium ravenspurgense</name>
    <dbReference type="NCBI Taxonomy" id="479117"/>
    <lineage>
        <taxon>Bacteria</taxon>
        <taxon>Bacillati</taxon>
        <taxon>Actinomycetota</taxon>
        <taxon>Actinomycetes</taxon>
        <taxon>Micrococcales</taxon>
        <taxon>Brevibacteriaceae</taxon>
        <taxon>Brevibacterium</taxon>
    </lineage>
</organism>
<evidence type="ECO:0000313" key="2">
    <source>
        <dbReference type="EMBL" id="KXZ59003.1"/>
    </source>
</evidence>
<dbReference type="Proteomes" id="UP000243589">
    <property type="component" value="Unassembled WGS sequence"/>
</dbReference>
<protein>
    <submittedName>
        <fullName evidence="2">Carboxymuconolactone decarboxylase family protein</fullName>
    </submittedName>
</protein>
<dbReference type="InterPro" id="IPR003779">
    <property type="entry name" value="CMD-like"/>
</dbReference>
<dbReference type="SUPFAM" id="SSF69118">
    <property type="entry name" value="AhpD-like"/>
    <property type="match status" value="1"/>
</dbReference>
<dbReference type="GO" id="GO:0051920">
    <property type="term" value="F:peroxiredoxin activity"/>
    <property type="evidence" value="ECO:0007669"/>
    <property type="project" value="InterPro"/>
</dbReference>
<dbReference type="PANTHER" id="PTHR35446">
    <property type="entry name" value="SI:CH211-175M2.5"/>
    <property type="match status" value="1"/>
</dbReference>
<dbReference type="NCBIfam" id="TIGR01926">
    <property type="entry name" value="peroxid_rel"/>
    <property type="match status" value="1"/>
</dbReference>
<reference evidence="2 3" key="1">
    <citation type="submission" date="2016-01" db="EMBL/GenBank/DDBJ databases">
        <title>Use of Whole Genome Sequencing to ascertain that Brevibacterium massiliense (Roux, Raoult 2009) is a later heterotypic synonym of Brevibacterium ravenspurgense (Mages 2008).</title>
        <authorList>
            <person name="Bernier A.-M."/>
            <person name="Burdz T."/>
            <person name="Huynh C."/>
            <person name="Pachecho A.L."/>
            <person name="Wiebe D."/>
            <person name="Bonner C."/>
            <person name="Bernard K."/>
        </authorList>
    </citation>
    <scope>NUCLEOTIDE SEQUENCE [LARGE SCALE GENOMIC DNA]</scope>
    <source>
        <strain evidence="2 3">CCUG56047</strain>
    </source>
</reference>
<dbReference type="Pfam" id="PF02627">
    <property type="entry name" value="CMD"/>
    <property type="match status" value="1"/>
</dbReference>
<dbReference type="Gene3D" id="1.20.5.810">
    <property type="entry name" value="AhpD-like"/>
    <property type="match status" value="1"/>
</dbReference>
<name>A0A150HA57_9MICO</name>
<proteinExistence type="predicted"/>
<sequence length="213" mass="24055">MKRCLPSRVAACNLAHMTERFPDAVLTDLPDDIRQRIEDEAEKSGFVPNVFIKLARRPAEFRAFFAYYDALMDKDTGSLTKADREMIVTATSSANGCLYCVVAHGALLRLFKKSPDIADKVAVNYKHADLEPREEAMLDFAMKVCTDPADISEDDFTRLAEHGFDDEDVWDIAAITGFFGLSNRMATESRKRPNPEFYTLGRVPKDIYQQLNS</sequence>
<dbReference type="InterPro" id="IPR029032">
    <property type="entry name" value="AhpD-like"/>
</dbReference>